<dbReference type="PROSITE" id="PS52035">
    <property type="entry name" value="PEPTIDASE_M14"/>
    <property type="match status" value="1"/>
</dbReference>
<evidence type="ECO:0000256" key="4">
    <source>
        <dbReference type="ARBA" id="ARBA00022801"/>
    </source>
</evidence>
<protein>
    <submittedName>
        <fullName evidence="9">Zinc carboxypeptidase</fullName>
    </submittedName>
</protein>
<dbReference type="GO" id="GO:0006508">
    <property type="term" value="P:proteolysis"/>
    <property type="evidence" value="ECO:0007669"/>
    <property type="project" value="UniProtKB-KW"/>
</dbReference>
<dbReference type="GO" id="GO:0008270">
    <property type="term" value="F:zinc ion binding"/>
    <property type="evidence" value="ECO:0007669"/>
    <property type="project" value="InterPro"/>
</dbReference>
<evidence type="ECO:0000259" key="8">
    <source>
        <dbReference type="PROSITE" id="PS52035"/>
    </source>
</evidence>
<dbReference type="Gene3D" id="3.40.630.10">
    <property type="entry name" value="Zn peptidases"/>
    <property type="match status" value="1"/>
</dbReference>
<evidence type="ECO:0000256" key="6">
    <source>
        <dbReference type="ARBA" id="ARBA00023049"/>
    </source>
</evidence>
<keyword evidence="5" id="KW-0862">Zinc</keyword>
<dbReference type="GO" id="GO:0004181">
    <property type="term" value="F:metallocarboxypeptidase activity"/>
    <property type="evidence" value="ECO:0007669"/>
    <property type="project" value="InterPro"/>
</dbReference>
<evidence type="ECO:0000313" key="9">
    <source>
        <dbReference type="EMBL" id="SEM13488.1"/>
    </source>
</evidence>
<dbReference type="PANTHER" id="PTHR11705">
    <property type="entry name" value="PROTEASE FAMILY M14 CARBOXYPEPTIDASE A,B"/>
    <property type="match status" value="1"/>
</dbReference>
<name>A0A1H7VXG6_STIAU</name>
<keyword evidence="4" id="KW-0378">Hydrolase</keyword>
<evidence type="ECO:0000313" key="10">
    <source>
        <dbReference type="Proteomes" id="UP000182719"/>
    </source>
</evidence>
<feature type="domain" description="Peptidase M14" evidence="8">
    <location>
        <begin position="15"/>
        <end position="274"/>
    </location>
</feature>
<comment type="cofactor">
    <cofactor evidence="1">
        <name>Zn(2+)</name>
        <dbReference type="ChEBI" id="CHEBI:29105"/>
    </cofactor>
</comment>
<keyword evidence="9" id="KW-0121">Carboxypeptidase</keyword>
<evidence type="ECO:0000256" key="7">
    <source>
        <dbReference type="PROSITE-ProRule" id="PRU01379"/>
    </source>
</evidence>
<keyword evidence="3" id="KW-0645">Protease</keyword>
<dbReference type="GO" id="GO:0005615">
    <property type="term" value="C:extracellular space"/>
    <property type="evidence" value="ECO:0007669"/>
    <property type="project" value="TreeGrafter"/>
</dbReference>
<sequence>MITDIWNTVRFHELPPLPLVRHAQVEAWVRRLREEAPDVFQVETAGHSVEGRALHHVWFGRGPRHVLLWSQMHGDEPTATTALFELFEYIRRDREHPRVEALLAGLTVHAVPMLNPDGAERFQRVNAQGIDINRDALMLQTPEGRTLKALRDRLQPSLGFNLHNQDWRTAVEKTRKPASISLLAPAFDEARGDNPGRVLAKKVCAVIRDALEPFIPGQIGRYSDAFEVRAFGDNIGRWGTPTVLIETGPWPTADHDEALRRLNFVALVTALEALVNGQAEAADLGSYDSIPLNESKGLLRLVVKGAQVFGEAGEAFTADLGVAASPAVRKRAGAAVAVMAGEIAELGDLRVFGALETVDGAGLTVVPLPPEPPKEGDTVPLPPRGNCTVRVGQPAELMLLRAAPAPGLWRVERLIRFER</sequence>
<dbReference type="InterPro" id="IPR000834">
    <property type="entry name" value="Peptidase_M14"/>
</dbReference>
<dbReference type="SMART" id="SM00631">
    <property type="entry name" value="Zn_pept"/>
    <property type="match status" value="1"/>
</dbReference>
<dbReference type="SUPFAM" id="SSF53187">
    <property type="entry name" value="Zn-dependent exopeptidases"/>
    <property type="match status" value="1"/>
</dbReference>
<accession>A0A1H7VXG6</accession>
<evidence type="ECO:0000256" key="2">
    <source>
        <dbReference type="ARBA" id="ARBA00005988"/>
    </source>
</evidence>
<dbReference type="PANTHER" id="PTHR11705:SF143">
    <property type="entry name" value="SLL0236 PROTEIN"/>
    <property type="match status" value="1"/>
</dbReference>
<evidence type="ECO:0000256" key="5">
    <source>
        <dbReference type="ARBA" id="ARBA00022833"/>
    </source>
</evidence>
<evidence type="ECO:0000256" key="3">
    <source>
        <dbReference type="ARBA" id="ARBA00022670"/>
    </source>
</evidence>
<dbReference type="Proteomes" id="UP000182719">
    <property type="component" value="Unassembled WGS sequence"/>
</dbReference>
<dbReference type="EMBL" id="FOAP01000012">
    <property type="protein sequence ID" value="SEM13488.1"/>
    <property type="molecule type" value="Genomic_DNA"/>
</dbReference>
<keyword evidence="10" id="KW-1185">Reference proteome</keyword>
<keyword evidence="6" id="KW-0482">Metalloprotease</keyword>
<dbReference type="Pfam" id="PF00246">
    <property type="entry name" value="Peptidase_M14"/>
    <property type="match status" value="1"/>
</dbReference>
<feature type="active site" description="Proton donor/acceptor" evidence="7">
    <location>
        <position position="227"/>
    </location>
</feature>
<dbReference type="CDD" id="cd06239">
    <property type="entry name" value="M14-like"/>
    <property type="match status" value="1"/>
</dbReference>
<organism evidence="9 10">
    <name type="scientific">Stigmatella aurantiaca</name>
    <dbReference type="NCBI Taxonomy" id="41"/>
    <lineage>
        <taxon>Bacteria</taxon>
        <taxon>Pseudomonadati</taxon>
        <taxon>Myxococcota</taxon>
        <taxon>Myxococcia</taxon>
        <taxon>Myxococcales</taxon>
        <taxon>Cystobacterineae</taxon>
        <taxon>Archangiaceae</taxon>
        <taxon>Stigmatella</taxon>
    </lineage>
</organism>
<proteinExistence type="inferred from homology"/>
<dbReference type="AlphaFoldDB" id="A0A1H7VXG6"/>
<reference evidence="10" key="1">
    <citation type="submission" date="2016-10" db="EMBL/GenBank/DDBJ databases">
        <authorList>
            <person name="Varghese N."/>
            <person name="Submissions S."/>
        </authorList>
    </citation>
    <scope>NUCLEOTIDE SEQUENCE [LARGE SCALE GENOMIC DNA]</scope>
    <source>
        <strain evidence="10">DSM 17044</strain>
    </source>
</reference>
<evidence type="ECO:0000256" key="1">
    <source>
        <dbReference type="ARBA" id="ARBA00001947"/>
    </source>
</evidence>
<comment type="similarity">
    <text evidence="2 7">Belongs to the peptidase M14 family.</text>
</comment>
<gene>
    <name evidence="9" type="ORF">SAMN05444354_11237</name>
</gene>